<accession>A0A261F7Y0</accession>
<name>A0A261F7Y0_9BIFI</name>
<comment type="caution">
    <text evidence="1">The sequence shown here is derived from an EMBL/GenBank/DDBJ whole genome shotgun (WGS) entry which is preliminary data.</text>
</comment>
<protein>
    <submittedName>
        <fullName evidence="1">Uncharacterized protein</fullName>
    </submittedName>
</protein>
<dbReference type="EMBL" id="MWWU01000003">
    <property type="protein sequence ID" value="OZG55251.1"/>
    <property type="molecule type" value="Genomic_DNA"/>
</dbReference>
<gene>
    <name evidence="1" type="ORF">AEAE_1048</name>
</gene>
<reference evidence="1 2" key="1">
    <citation type="journal article" date="2017" name="BMC Genomics">
        <title>Comparative genomic and phylogenomic analyses of the Bifidobacteriaceae family.</title>
        <authorList>
            <person name="Lugli G.A."/>
            <person name="Milani C."/>
            <person name="Turroni F."/>
            <person name="Duranti S."/>
            <person name="Mancabelli L."/>
            <person name="Mangifesta M."/>
            <person name="Ferrario C."/>
            <person name="Modesto M."/>
            <person name="Mattarelli P."/>
            <person name="Jiri K."/>
            <person name="van Sinderen D."/>
            <person name="Ventura M."/>
        </authorList>
    </citation>
    <scope>NUCLEOTIDE SEQUENCE [LARGE SCALE GENOMIC DNA]</scope>
    <source>
        <strain evidence="1 2">LMG 21773</strain>
    </source>
</reference>
<dbReference type="Proteomes" id="UP000228976">
    <property type="component" value="Unassembled WGS sequence"/>
</dbReference>
<keyword evidence="2" id="KW-1185">Reference proteome</keyword>
<evidence type="ECO:0000313" key="2">
    <source>
        <dbReference type="Proteomes" id="UP000228976"/>
    </source>
</evidence>
<proteinExistence type="predicted"/>
<organism evidence="1 2">
    <name type="scientific">Aeriscardovia aeriphila</name>
    <dbReference type="NCBI Taxonomy" id="218139"/>
    <lineage>
        <taxon>Bacteria</taxon>
        <taxon>Bacillati</taxon>
        <taxon>Actinomycetota</taxon>
        <taxon>Actinomycetes</taxon>
        <taxon>Bifidobacteriales</taxon>
        <taxon>Bifidobacteriaceae</taxon>
        <taxon>Aeriscardovia</taxon>
    </lineage>
</organism>
<evidence type="ECO:0000313" key="1">
    <source>
        <dbReference type="EMBL" id="OZG55251.1"/>
    </source>
</evidence>
<dbReference type="AlphaFoldDB" id="A0A261F7Y0"/>
<sequence length="90" mass="10644">MLPRNRCSRDPFFSTYLSCSFSFPVDCSENFLLLLSELRKHNEHFMKKTGNPFSFLFAFQHFKRVKTLFICNGASYFFFSFKRAQSNSSL</sequence>